<reference evidence="12" key="1">
    <citation type="submission" date="2016-05" db="EMBL/GenBank/DDBJ databases">
        <authorList>
            <person name="Holder M.E."/>
            <person name="Ajami N.J."/>
            <person name="Petrosino J.F."/>
        </authorList>
    </citation>
    <scope>NUCLEOTIDE SEQUENCE [LARGE SCALE GENOMIC DNA]</scope>
    <source>
        <strain evidence="12">ATCC 700696</strain>
    </source>
</reference>
<keyword evidence="2 10" id="KW-0963">Cytoplasm</keyword>
<evidence type="ECO:0000256" key="9">
    <source>
        <dbReference type="ARBA" id="ARBA00046608"/>
    </source>
</evidence>
<dbReference type="AlphaFoldDB" id="A0A223ASZ1"/>
<dbReference type="PANTHER" id="PTHR30100:SF1">
    <property type="entry name" value="PHOSPHATE ACYLTRANSFERASE"/>
    <property type="match status" value="1"/>
</dbReference>
<comment type="subcellular location">
    <subcellularLocation>
        <location evidence="10">Cytoplasm</location>
    </subcellularLocation>
    <text evidence="10">Associated with the membrane possibly through PlsY.</text>
</comment>
<dbReference type="UniPathway" id="UPA00085"/>
<dbReference type="EMBL" id="CP016199">
    <property type="protein sequence ID" value="ASS38092.1"/>
    <property type="molecule type" value="Genomic_DNA"/>
</dbReference>
<evidence type="ECO:0000313" key="12">
    <source>
        <dbReference type="Proteomes" id="UP000214689"/>
    </source>
</evidence>
<dbReference type="Gene3D" id="3.40.718.10">
    <property type="entry name" value="Isopropylmalate Dehydrogenase"/>
    <property type="match status" value="1"/>
</dbReference>
<evidence type="ECO:0000256" key="4">
    <source>
        <dbReference type="ARBA" id="ARBA00022679"/>
    </source>
</evidence>
<dbReference type="SUPFAM" id="SSF53659">
    <property type="entry name" value="Isocitrate/Isopropylmalate dehydrogenase-like"/>
    <property type="match status" value="1"/>
</dbReference>
<name>A0A223ASZ1_9FIRM</name>
<accession>A0A223ASZ1</accession>
<dbReference type="InterPro" id="IPR003664">
    <property type="entry name" value="FA_synthesis"/>
</dbReference>
<keyword evidence="11" id="KW-0012">Acyltransferase</keyword>
<keyword evidence="7 10" id="KW-1208">Phospholipid metabolism</keyword>
<comment type="subunit">
    <text evidence="9 10">Homodimer. Probably interacts with PlsY.</text>
</comment>
<dbReference type="GO" id="GO:0005737">
    <property type="term" value="C:cytoplasm"/>
    <property type="evidence" value="ECO:0007669"/>
    <property type="project" value="UniProtKB-SubCell"/>
</dbReference>
<dbReference type="RefSeq" id="WP_094234330.1">
    <property type="nucleotide sequence ID" value="NZ_CP016199.1"/>
</dbReference>
<dbReference type="OrthoDB" id="9806408at2"/>
<keyword evidence="4 10" id="KW-0808">Transferase</keyword>
<organism evidence="11 12">
    <name type="scientific">Mogibacterium pumilum</name>
    <dbReference type="NCBI Taxonomy" id="86332"/>
    <lineage>
        <taxon>Bacteria</taxon>
        <taxon>Bacillati</taxon>
        <taxon>Bacillota</taxon>
        <taxon>Clostridia</taxon>
        <taxon>Peptostreptococcales</taxon>
        <taxon>Anaerovoracaceae</taxon>
        <taxon>Mogibacterium</taxon>
    </lineage>
</organism>
<proteinExistence type="inferred from homology"/>
<dbReference type="Proteomes" id="UP000214689">
    <property type="component" value="Chromosome"/>
</dbReference>
<keyword evidence="6 10" id="KW-0594">Phospholipid biosynthesis</keyword>
<comment type="function">
    <text evidence="10">Catalyzes the reversible formation of acyl-phosphate (acyl-PO(4)) from acyl-[acyl-carrier-protein] (acyl-ACP). This enzyme utilizes acyl-ACP as fatty acyl donor, but not acyl-CoA.</text>
</comment>
<dbReference type="PIRSF" id="PIRSF002465">
    <property type="entry name" value="Phsphlp_syn_PlsX"/>
    <property type="match status" value="1"/>
</dbReference>
<comment type="similarity">
    <text evidence="10">Belongs to the PlsX family.</text>
</comment>
<sequence>MRILIDGMGGDHAPQEIVKGAIQAAREINDIVFIIGAEDLIKEELSAQKWDGSNIEIVNATEVITNSESPAMAVRKKKDSTINRGMKMVKEGEADVFISGGSTGALLAAGLLGLGRIKGIKRPAIAAFFPQIGKGDTTLLLDCGANVDCKPEFLYQFGVMGSIFVQNVKGKDSPEVRLLNVGAEAEKGDELHKEAYGLLANSSINFQGNIEGREVVSGVCDVVVTDGFSGNIFLKSSEGLALSIMGRLKEVLMDGTISKLAALLLAKKLKGMKNDFDYSEEGGAPILGLKGPVLKIHGSSKANAVYNAILKARDYVESDVTGQIEKAIAESDEIGSDDTAKIEA</sequence>
<keyword evidence="5 10" id="KW-0443">Lipid metabolism</keyword>
<keyword evidence="12" id="KW-1185">Reference proteome</keyword>
<evidence type="ECO:0000256" key="6">
    <source>
        <dbReference type="ARBA" id="ARBA00023209"/>
    </source>
</evidence>
<comment type="catalytic activity">
    <reaction evidence="1 10">
        <text>a fatty acyl-[ACP] + phosphate = an acyl phosphate + holo-[ACP]</text>
        <dbReference type="Rhea" id="RHEA:42292"/>
        <dbReference type="Rhea" id="RHEA-COMP:9685"/>
        <dbReference type="Rhea" id="RHEA-COMP:14125"/>
        <dbReference type="ChEBI" id="CHEBI:43474"/>
        <dbReference type="ChEBI" id="CHEBI:59918"/>
        <dbReference type="ChEBI" id="CHEBI:64479"/>
        <dbReference type="ChEBI" id="CHEBI:138651"/>
        <dbReference type="EC" id="2.3.1.274"/>
    </reaction>
</comment>
<evidence type="ECO:0000256" key="1">
    <source>
        <dbReference type="ARBA" id="ARBA00001232"/>
    </source>
</evidence>
<evidence type="ECO:0000256" key="3">
    <source>
        <dbReference type="ARBA" id="ARBA00022516"/>
    </source>
</evidence>
<dbReference type="NCBIfam" id="TIGR00182">
    <property type="entry name" value="plsX"/>
    <property type="match status" value="1"/>
</dbReference>
<evidence type="ECO:0000313" key="11">
    <source>
        <dbReference type="EMBL" id="ASS38092.1"/>
    </source>
</evidence>
<evidence type="ECO:0000256" key="7">
    <source>
        <dbReference type="ARBA" id="ARBA00023264"/>
    </source>
</evidence>
<dbReference type="PANTHER" id="PTHR30100">
    <property type="entry name" value="FATTY ACID/PHOSPHOLIPID SYNTHESIS PROTEIN PLSX"/>
    <property type="match status" value="1"/>
</dbReference>
<keyword evidence="3 10" id="KW-0444">Lipid biosynthesis</keyword>
<comment type="pathway">
    <text evidence="10">Lipid metabolism; phospholipid metabolism.</text>
</comment>
<dbReference type="InterPro" id="IPR012281">
    <property type="entry name" value="Phospholipid_synth_PlsX-like"/>
</dbReference>
<dbReference type="EC" id="2.3.1.274" evidence="8 10"/>
<dbReference type="Pfam" id="PF02504">
    <property type="entry name" value="FA_synthesis"/>
    <property type="match status" value="1"/>
</dbReference>
<dbReference type="GO" id="GO:0043811">
    <property type="term" value="F:phosphate:acyl-[acyl carrier protein] acyltransferase activity"/>
    <property type="evidence" value="ECO:0007669"/>
    <property type="project" value="UniProtKB-UniRule"/>
</dbReference>
<evidence type="ECO:0000256" key="2">
    <source>
        <dbReference type="ARBA" id="ARBA00022490"/>
    </source>
</evidence>
<dbReference type="GO" id="GO:0008654">
    <property type="term" value="P:phospholipid biosynthetic process"/>
    <property type="evidence" value="ECO:0007669"/>
    <property type="project" value="UniProtKB-KW"/>
</dbReference>
<dbReference type="GO" id="GO:0006633">
    <property type="term" value="P:fatty acid biosynthetic process"/>
    <property type="evidence" value="ECO:0007669"/>
    <property type="project" value="UniProtKB-UniRule"/>
</dbReference>
<evidence type="ECO:0000256" key="5">
    <source>
        <dbReference type="ARBA" id="ARBA00023098"/>
    </source>
</evidence>
<evidence type="ECO:0000256" key="10">
    <source>
        <dbReference type="HAMAP-Rule" id="MF_00019"/>
    </source>
</evidence>
<evidence type="ECO:0000256" key="8">
    <source>
        <dbReference type="ARBA" id="ARBA00024069"/>
    </source>
</evidence>
<gene>
    <name evidence="10" type="primary">plsX</name>
    <name evidence="11" type="ORF">AXF17_06510</name>
</gene>
<dbReference type="HAMAP" id="MF_00019">
    <property type="entry name" value="PlsX"/>
    <property type="match status" value="1"/>
</dbReference>
<protein>
    <recommendedName>
        <fullName evidence="8 10">Phosphate acyltransferase</fullName>
        <ecNumber evidence="8 10">2.3.1.274</ecNumber>
    </recommendedName>
    <alternativeName>
        <fullName evidence="10">Acyl-ACP phosphotransacylase</fullName>
    </alternativeName>
    <alternativeName>
        <fullName evidence="10">Acyl-[acyl-carrier-protein]--phosphate acyltransferase</fullName>
    </alternativeName>
    <alternativeName>
        <fullName evidence="10">Phosphate-acyl-ACP acyltransferase</fullName>
    </alternativeName>
</protein>